<protein>
    <recommendedName>
        <fullName evidence="12">PHD-type domain-containing protein</fullName>
    </recommendedName>
</protein>
<reference evidence="10 11" key="1">
    <citation type="submission" date="2024-01" db="EMBL/GenBank/DDBJ databases">
        <title>The genomes of 5 underutilized Papilionoideae crops provide insights into root nodulation and disease resistanc.</title>
        <authorList>
            <person name="Jiang F."/>
        </authorList>
    </citation>
    <scope>NUCLEOTIDE SEQUENCE [LARGE SCALE GENOMIC DNA]</scope>
    <source>
        <strain evidence="10">JINMINGXINNONG_FW02</strain>
        <tissue evidence="10">Leaves</tissue>
    </source>
</reference>
<dbReference type="InterPro" id="IPR014002">
    <property type="entry name" value="Agenet_dom_plant"/>
</dbReference>
<dbReference type="PROSITE" id="PS50016">
    <property type="entry name" value="ZF_PHD_2"/>
    <property type="match status" value="1"/>
</dbReference>
<dbReference type="SMART" id="SM00249">
    <property type="entry name" value="PHD"/>
    <property type="match status" value="2"/>
</dbReference>
<dbReference type="PANTHER" id="PTHR46309:SF12">
    <property type="entry name" value="GB|AAC80581.1"/>
    <property type="match status" value="1"/>
</dbReference>
<evidence type="ECO:0008006" key="12">
    <source>
        <dbReference type="Google" id="ProtNLM"/>
    </source>
</evidence>
<comment type="caution">
    <text evidence="10">The sequence shown here is derived from an EMBL/GenBank/DDBJ whole genome shotgun (WGS) entry which is preliminary data.</text>
</comment>
<dbReference type="EMBL" id="JAYMYR010000011">
    <property type="protein sequence ID" value="KAK7333218.1"/>
    <property type="molecule type" value="Genomic_DNA"/>
</dbReference>
<dbReference type="Pfam" id="PF05641">
    <property type="entry name" value="Agenet"/>
    <property type="match status" value="1"/>
</dbReference>
<dbReference type="InterPro" id="IPR013083">
    <property type="entry name" value="Znf_RING/FYVE/PHD"/>
</dbReference>
<keyword evidence="3 6" id="KW-0863">Zinc-finger</keyword>
<dbReference type="Pfam" id="PF16135">
    <property type="entry name" value="TDBD"/>
    <property type="match status" value="1"/>
</dbReference>
<dbReference type="SUPFAM" id="SSF57903">
    <property type="entry name" value="FYVE/PHD zinc finger"/>
    <property type="match status" value="1"/>
</dbReference>
<dbReference type="CDD" id="cd04301">
    <property type="entry name" value="NAT_SF"/>
    <property type="match status" value="1"/>
</dbReference>
<dbReference type="Pfam" id="PF22970">
    <property type="entry name" value="DUF7028"/>
    <property type="match status" value="2"/>
</dbReference>
<evidence type="ECO:0000313" key="11">
    <source>
        <dbReference type="Proteomes" id="UP001374584"/>
    </source>
</evidence>
<feature type="domain" description="N-acetyltransferase" evidence="9">
    <location>
        <begin position="1002"/>
        <end position="1163"/>
    </location>
</feature>
<sequence>MDIGFQGSWHPGTVILCEDLQRRVRYNNILDDKEVYYLEEVVTVSKALDGDIECANCYARGFIRPLPPLVEFDKGDLVFGLCVDVNYEEAWWEGVIFDHCEGMDKRSVFFPDLGDEMQVEIHQLRITQDWDEITEEWTRRENWVFLDLVEEQKRNLFVAVSAKQIWYDIRIKKEFEAIREWTCNLKYLWTELIKEVVNHYLSLTVKEIISVLNLPRSLLNETPEQEFAEAMPNVDLNMIWHEKEIVVHKEIVPPIKETLLDFQNEISPCGDSPFEEESREDRSSSHLRSIVWKPVKLSGVELCPDAVREYPLASKREVRAFWMDKLQKHLVCLGWKIVWSNRLNVQRYKYIAPYTQGRRHYLSLIEVCKAMKQDPDMKSLHLQNVPSIMHPTVNCHPSDLPSILAEDIQNHIFPPAENIQNLEIVPPAEDIQSLEIIPPAENVQNLEIFPPAENIQNLEIVPPAENIQNLEIVPPAENIQNLEFVPPAENIQNLEIVPPAENIQNLEFVPPAENIQNLEFVPPAANIQNLEIVPPAENIQNLEIVPPAENIQNLEIVPRAENIQNLEIVPRAENIQNLEIVPLAENIQNLDIFSPVVSSSPVEDEVEDVPEYCPRAVVQYYRMYISNKSRADKKRWILKAKKHLLAEGWVFDYPPVFNKKRGIIYVSPQNRRFPTLHGACKYCIEESIPNWDLEWQEMDKDASSSKSITNQKKKNKRDLKANTPKYQSNGLPLQVLRSNKRVQKVSDPAHLHHKPLNIPSYLIDSNIILPRSKVYYKTKGRHRTVRTLAEGKINRNGIKCNCCLKIYSFAGFEKHVSGSSTCRPSASIFLDDGKSLLDCQIQMMQGQKTREAFGKSLSDLSLAENDYICSVCHYGGELILCDKCPSSFHKTCLGLEDIPEGDWFCPSCCCGICCQRKIDGDEVEYFLSCIQCEHKYHVRCLKKGAADTSRYNGNWFCGKDCEKIYEGLHKLLGEPVPVPNNLTWTLVKFINPNSCDFGNIESDLLAESYCKLNVALSLMHECFEPLKESLTCRDLVEDVIFSRRSELNRINFQGFYTVLLEKNEELVSVATVRVHGKKVAEIPLVGTRLQYRRHGMCRILVNELEKKLMKLDVERLVLPAVPSVLETWTSSFGFAKMTNHERSQFLGYTFLDFEGTIMCQKLLMNIASSDSVPLIEDERCGVNHSKSSPVCEVHQGEDINEDTCASNNDHHVIGAIDPFRMVEEPDHQNQNGTTTTVCSFDKQVDRNDGLYKFVYTRRKNRKS</sequence>
<dbReference type="InterPro" id="IPR056511">
    <property type="entry name" value="IDM1_C"/>
</dbReference>
<dbReference type="InterPro" id="IPR054292">
    <property type="entry name" value="DUF7028"/>
</dbReference>
<accession>A0AAN9LGZ4</accession>
<dbReference type="PANTHER" id="PTHR46309">
    <property type="entry name" value="PHD FINGER PROTEIN 12"/>
    <property type="match status" value="1"/>
</dbReference>
<dbReference type="SMART" id="SM00184">
    <property type="entry name" value="RING"/>
    <property type="match status" value="2"/>
</dbReference>
<dbReference type="Pfam" id="PF00628">
    <property type="entry name" value="PHD"/>
    <property type="match status" value="1"/>
</dbReference>
<dbReference type="GO" id="GO:0016747">
    <property type="term" value="F:acyltransferase activity, transferring groups other than amino-acyl groups"/>
    <property type="evidence" value="ECO:0007669"/>
    <property type="project" value="InterPro"/>
</dbReference>
<evidence type="ECO:0000259" key="8">
    <source>
        <dbReference type="PROSITE" id="PS50016"/>
    </source>
</evidence>
<dbReference type="GO" id="GO:0008270">
    <property type="term" value="F:zinc ion binding"/>
    <property type="evidence" value="ECO:0007669"/>
    <property type="project" value="UniProtKB-KW"/>
</dbReference>
<organism evidence="10 11">
    <name type="scientific">Phaseolus coccineus</name>
    <name type="common">Scarlet runner bean</name>
    <name type="synonym">Phaseolus multiflorus</name>
    <dbReference type="NCBI Taxonomy" id="3886"/>
    <lineage>
        <taxon>Eukaryota</taxon>
        <taxon>Viridiplantae</taxon>
        <taxon>Streptophyta</taxon>
        <taxon>Embryophyta</taxon>
        <taxon>Tracheophyta</taxon>
        <taxon>Spermatophyta</taxon>
        <taxon>Magnoliopsida</taxon>
        <taxon>eudicotyledons</taxon>
        <taxon>Gunneridae</taxon>
        <taxon>Pentapetalae</taxon>
        <taxon>rosids</taxon>
        <taxon>fabids</taxon>
        <taxon>Fabales</taxon>
        <taxon>Fabaceae</taxon>
        <taxon>Papilionoideae</taxon>
        <taxon>50 kb inversion clade</taxon>
        <taxon>NPAAA clade</taxon>
        <taxon>indigoferoid/millettioid clade</taxon>
        <taxon>Phaseoleae</taxon>
        <taxon>Phaseolus</taxon>
    </lineage>
</organism>
<evidence type="ECO:0000256" key="3">
    <source>
        <dbReference type="ARBA" id="ARBA00022771"/>
    </source>
</evidence>
<evidence type="ECO:0000256" key="7">
    <source>
        <dbReference type="SAM" id="MobiDB-lite"/>
    </source>
</evidence>
<dbReference type="InterPro" id="IPR001841">
    <property type="entry name" value="Znf_RING"/>
</dbReference>
<name>A0AAN9LGZ4_PHACN</name>
<dbReference type="InterPro" id="IPR042163">
    <property type="entry name" value="PHF12"/>
</dbReference>
<evidence type="ECO:0000256" key="1">
    <source>
        <dbReference type="ARBA" id="ARBA00004123"/>
    </source>
</evidence>
<feature type="domain" description="PHD-type" evidence="8">
    <location>
        <begin position="866"/>
        <end position="911"/>
    </location>
</feature>
<evidence type="ECO:0000256" key="5">
    <source>
        <dbReference type="ARBA" id="ARBA00023242"/>
    </source>
</evidence>
<evidence type="ECO:0000259" key="9">
    <source>
        <dbReference type="PROSITE" id="PS51186"/>
    </source>
</evidence>
<keyword evidence="4" id="KW-0862">Zinc</keyword>
<dbReference type="Pfam" id="PF23209">
    <property type="entry name" value="IDM1_C"/>
    <property type="match status" value="1"/>
</dbReference>
<dbReference type="Gene3D" id="3.40.630.30">
    <property type="match status" value="1"/>
</dbReference>
<dbReference type="InterPro" id="IPR016181">
    <property type="entry name" value="Acyl_CoA_acyltransferase"/>
</dbReference>
<dbReference type="InterPro" id="IPR019787">
    <property type="entry name" value="Znf_PHD-finger"/>
</dbReference>
<dbReference type="GO" id="GO:0005634">
    <property type="term" value="C:nucleus"/>
    <property type="evidence" value="ECO:0007669"/>
    <property type="project" value="UniProtKB-SubCell"/>
</dbReference>
<dbReference type="InterPro" id="IPR000182">
    <property type="entry name" value="GNAT_dom"/>
</dbReference>
<dbReference type="InterPro" id="IPR008395">
    <property type="entry name" value="Agenet-like_dom"/>
</dbReference>
<feature type="region of interest" description="Disordered" evidence="7">
    <location>
        <begin position="702"/>
        <end position="725"/>
    </location>
</feature>
<dbReference type="GO" id="GO:0006357">
    <property type="term" value="P:regulation of transcription by RNA polymerase II"/>
    <property type="evidence" value="ECO:0007669"/>
    <property type="project" value="TreeGrafter"/>
</dbReference>
<dbReference type="Gene3D" id="3.30.40.10">
    <property type="entry name" value="Zinc/RING finger domain, C3HC4 (zinc finger)"/>
    <property type="match status" value="2"/>
</dbReference>
<evidence type="ECO:0000256" key="4">
    <source>
        <dbReference type="ARBA" id="ARBA00022833"/>
    </source>
</evidence>
<comment type="subcellular location">
    <subcellularLocation>
        <location evidence="1">Nucleus</location>
    </subcellularLocation>
</comment>
<keyword evidence="2" id="KW-0479">Metal-binding</keyword>
<keyword evidence="11" id="KW-1185">Reference proteome</keyword>
<dbReference type="AlphaFoldDB" id="A0AAN9LGZ4"/>
<evidence type="ECO:0000256" key="2">
    <source>
        <dbReference type="ARBA" id="ARBA00022723"/>
    </source>
</evidence>
<dbReference type="PROSITE" id="PS51186">
    <property type="entry name" value="GNAT"/>
    <property type="match status" value="1"/>
</dbReference>
<dbReference type="SMART" id="SM00743">
    <property type="entry name" value="Agenet"/>
    <property type="match status" value="1"/>
</dbReference>
<evidence type="ECO:0000256" key="6">
    <source>
        <dbReference type="PROSITE-ProRule" id="PRU00146"/>
    </source>
</evidence>
<proteinExistence type="predicted"/>
<dbReference type="InterPro" id="IPR011011">
    <property type="entry name" value="Znf_FYVE_PHD"/>
</dbReference>
<keyword evidence="5" id="KW-0539">Nucleus</keyword>
<gene>
    <name evidence="10" type="ORF">VNO80_29983</name>
</gene>
<dbReference type="Proteomes" id="UP001374584">
    <property type="component" value="Unassembled WGS sequence"/>
</dbReference>
<dbReference type="GO" id="GO:0003714">
    <property type="term" value="F:transcription corepressor activity"/>
    <property type="evidence" value="ECO:0007669"/>
    <property type="project" value="InterPro"/>
</dbReference>
<dbReference type="InterPro" id="IPR032308">
    <property type="entry name" value="TDBD"/>
</dbReference>
<dbReference type="SUPFAM" id="SSF55729">
    <property type="entry name" value="Acyl-CoA N-acyltransferases (Nat)"/>
    <property type="match status" value="1"/>
</dbReference>
<evidence type="ECO:0000313" key="10">
    <source>
        <dbReference type="EMBL" id="KAK7333218.1"/>
    </source>
</evidence>
<dbReference type="InterPro" id="IPR001965">
    <property type="entry name" value="Znf_PHD"/>
</dbReference>